<dbReference type="Gene3D" id="1.25.40.10">
    <property type="entry name" value="Tetratricopeptide repeat domain"/>
    <property type="match status" value="1"/>
</dbReference>
<dbReference type="EMBL" id="JADGJD010001539">
    <property type="protein sequence ID" value="KAJ3040665.1"/>
    <property type="molecule type" value="Genomic_DNA"/>
</dbReference>
<dbReference type="InterPro" id="IPR037159">
    <property type="entry name" value="RNA_POL_N_sf"/>
</dbReference>
<evidence type="ECO:0000313" key="2">
    <source>
        <dbReference type="EMBL" id="KAJ3040665.1"/>
    </source>
</evidence>
<comment type="caution">
    <text evidence="2">The sequence shown here is derived from an EMBL/GenBank/DDBJ whole genome shotgun (WGS) entry which is preliminary data.</text>
</comment>
<feature type="compositionally biased region" description="Low complexity" evidence="1">
    <location>
        <begin position="41"/>
        <end position="56"/>
    </location>
</feature>
<dbReference type="InterPro" id="IPR011990">
    <property type="entry name" value="TPR-like_helical_dom_sf"/>
</dbReference>
<feature type="region of interest" description="Disordered" evidence="1">
    <location>
        <begin position="308"/>
        <end position="340"/>
    </location>
</feature>
<dbReference type="Proteomes" id="UP001212841">
    <property type="component" value="Unassembled WGS sequence"/>
</dbReference>
<accession>A0AAD5X0M3</accession>
<organism evidence="2 3">
    <name type="scientific">Rhizophlyctis rosea</name>
    <dbReference type="NCBI Taxonomy" id="64517"/>
    <lineage>
        <taxon>Eukaryota</taxon>
        <taxon>Fungi</taxon>
        <taxon>Fungi incertae sedis</taxon>
        <taxon>Chytridiomycota</taxon>
        <taxon>Chytridiomycota incertae sedis</taxon>
        <taxon>Chytridiomycetes</taxon>
        <taxon>Rhizophlyctidales</taxon>
        <taxon>Rhizophlyctidaceae</taxon>
        <taxon>Rhizophlyctis</taxon>
    </lineage>
</organism>
<feature type="compositionally biased region" description="Low complexity" evidence="1">
    <location>
        <begin position="308"/>
        <end position="331"/>
    </location>
</feature>
<name>A0AAD5X0M3_9FUNG</name>
<proteinExistence type="predicted"/>
<evidence type="ECO:0000256" key="1">
    <source>
        <dbReference type="SAM" id="MobiDB-lite"/>
    </source>
</evidence>
<dbReference type="Gene3D" id="1.10.1320.10">
    <property type="entry name" value="DNA-directed RNA polymerase, N-terminal domain"/>
    <property type="match status" value="1"/>
</dbReference>
<feature type="region of interest" description="Disordered" evidence="1">
    <location>
        <begin position="88"/>
        <end position="117"/>
    </location>
</feature>
<feature type="region of interest" description="Disordered" evidence="1">
    <location>
        <begin position="1"/>
        <end position="56"/>
    </location>
</feature>
<reference evidence="2" key="1">
    <citation type="submission" date="2020-05" db="EMBL/GenBank/DDBJ databases">
        <title>Phylogenomic resolution of chytrid fungi.</title>
        <authorList>
            <person name="Stajich J.E."/>
            <person name="Amses K."/>
            <person name="Simmons R."/>
            <person name="Seto K."/>
            <person name="Myers J."/>
            <person name="Bonds A."/>
            <person name="Quandt C.A."/>
            <person name="Barry K."/>
            <person name="Liu P."/>
            <person name="Grigoriev I."/>
            <person name="Longcore J.E."/>
            <person name="James T.Y."/>
        </authorList>
    </citation>
    <scope>NUCLEOTIDE SEQUENCE</scope>
    <source>
        <strain evidence="2">JEL0318</strain>
    </source>
</reference>
<dbReference type="AlphaFoldDB" id="A0AAD5X0M3"/>
<feature type="compositionally biased region" description="Low complexity" evidence="1">
    <location>
        <begin position="94"/>
        <end position="114"/>
    </location>
</feature>
<gene>
    <name evidence="2" type="ORF">HK097_002483</name>
</gene>
<protein>
    <submittedName>
        <fullName evidence="2">Uncharacterized protein</fullName>
    </submittedName>
</protein>
<feature type="non-terminal residue" evidence="2">
    <location>
        <position position="455"/>
    </location>
</feature>
<keyword evidence="3" id="KW-1185">Reference proteome</keyword>
<evidence type="ECO:0000313" key="3">
    <source>
        <dbReference type="Proteomes" id="UP001212841"/>
    </source>
</evidence>
<sequence length="455" mass="50139">MLSWKGAAAGGSRRQAPSTSICLRCTTRALSAPSRPHRSRPSPLFTHSPLSHSSSPSTAAAVLAHTRKAYSFFAEATDDSAEAVLFPKSHKPQRSPSPLSSPSSSSYTSPPQLSDPQTELVFPEHRQRTHHPTGDAFSQGTPYDIHLVQDRIALIHATLELGDLQRAEIIFNRGLRIGGSVFASHLSIGVINAFIEAFLKVDDLARAREWYRRTEEVGLKDRVKPVVNTFVAFLKYALKKGDKALVGDVVGWMEEKGVGTEEVIAHDWFLDRGERTAFEAIMEELGKPVKEVTTFADALLMSAMEDASSSSSSSTLSSSSSPTDTTSTSSTQQQYQEPTTLQSTATLGVQILQKALREFAQNSSPSHSSTSSETNLYKLQEWLEERSFEGAQEEYTASLEQLPDTLKHIVTTNTVTNQWYSALVPAIRQHIAELEYQQKESSDPEYVPHLAFLKL</sequence>